<accession>A0A9W8C4D5</accession>
<dbReference type="CDD" id="cd00037">
    <property type="entry name" value="CLECT"/>
    <property type="match status" value="1"/>
</dbReference>
<evidence type="ECO:0000259" key="2">
    <source>
        <dbReference type="PROSITE" id="PS50041"/>
    </source>
</evidence>
<keyword evidence="4" id="KW-1185">Reference proteome</keyword>
<dbReference type="PROSITE" id="PS50041">
    <property type="entry name" value="C_TYPE_LECTIN_2"/>
    <property type="match status" value="1"/>
</dbReference>
<dbReference type="Proteomes" id="UP001059041">
    <property type="component" value="Linkage Group LG8"/>
</dbReference>
<dbReference type="PANTHER" id="PTHR46534:SF2">
    <property type="entry name" value="VWFD DOMAIN-CONTAINING PROTEIN"/>
    <property type="match status" value="1"/>
</dbReference>
<dbReference type="InterPro" id="IPR016187">
    <property type="entry name" value="CTDL_fold"/>
</dbReference>
<dbReference type="InterPro" id="IPR016186">
    <property type="entry name" value="C-type_lectin-like/link_sf"/>
</dbReference>
<sequence>MLAVLLTIFMFSQGLSLEDQGRTFITAFPENIAYFHQKVLNYLKITCLLDYTEVTITYVGEVDEGISTRRVLDKAGVTWTWSLTKEVEVSQFKTSNKSILISSNQNVTVLSMSGWPGRFLSHVVQPIGNLGTVYHVPTLNYTKLVASFDLMLNPDTRYNSFRLLIINAANQSNKVTIKQVNKQGGRSEFNQTLDKYNLFQLPTYGEVTEINATEKIAVMFTHPCFDSRSCSCNMVLNQLRPTKLVNLSSRFYIPFHASYPTTSIKQLFLTTNQLNISVVNGTFQNAGFEVNVINSTDILPLLPGFNKPSQLITISKTVSLTLISPGLILDLIPESLFAGCYLVHFNSLNSEALVLAQTSSTDSVRMNAAGLPHTTKWTVVNGTRFSWTIVRGNAADTSATIWHTDSMIGVYVIEKLEYNIYGRAAIVLSDEPDPKGCVVTPGTFVIGDEELNWFWSRKYCQVHSDHFARPFHEQFQNKMVLNITVPTPVEGWISLRRDLLTREWYWRSEDNFSPQVNFTYWEQGQPDVPEKGLCASVSLDPAKTFKWKSARCCSKKKPVCYNNPKYLML</sequence>
<feature type="signal peptide" evidence="1">
    <location>
        <begin position="1"/>
        <end position="16"/>
    </location>
</feature>
<dbReference type="EMBL" id="JAFHDT010000008">
    <property type="protein sequence ID" value="KAI7806938.1"/>
    <property type="molecule type" value="Genomic_DNA"/>
</dbReference>
<name>A0A9W8C4D5_TRIRA</name>
<feature type="domain" description="C-type lectin" evidence="2">
    <location>
        <begin position="444"/>
        <end position="561"/>
    </location>
</feature>
<protein>
    <recommendedName>
        <fullName evidence="2">C-type lectin domain-containing protein</fullName>
    </recommendedName>
</protein>
<dbReference type="InterPro" id="IPR001304">
    <property type="entry name" value="C-type_lectin-like"/>
</dbReference>
<reference evidence="3" key="1">
    <citation type="submission" date="2021-02" db="EMBL/GenBank/DDBJ databases">
        <title>Comparative genomics reveals that relaxation of natural selection precedes convergent phenotypic evolution of cavefish.</title>
        <authorList>
            <person name="Peng Z."/>
        </authorList>
    </citation>
    <scope>NUCLEOTIDE SEQUENCE</scope>
    <source>
        <tissue evidence="3">Muscle</tissue>
    </source>
</reference>
<feature type="chain" id="PRO_5040877765" description="C-type lectin domain-containing protein" evidence="1">
    <location>
        <begin position="17"/>
        <end position="569"/>
    </location>
</feature>
<gene>
    <name evidence="3" type="ORF">IRJ41_014515</name>
</gene>
<dbReference type="Gene3D" id="3.10.100.10">
    <property type="entry name" value="Mannose-Binding Protein A, subunit A"/>
    <property type="match status" value="1"/>
</dbReference>
<dbReference type="AlphaFoldDB" id="A0A9W8C4D5"/>
<organism evidence="3 4">
    <name type="scientific">Triplophysa rosa</name>
    <name type="common">Cave loach</name>
    <dbReference type="NCBI Taxonomy" id="992332"/>
    <lineage>
        <taxon>Eukaryota</taxon>
        <taxon>Metazoa</taxon>
        <taxon>Chordata</taxon>
        <taxon>Craniata</taxon>
        <taxon>Vertebrata</taxon>
        <taxon>Euteleostomi</taxon>
        <taxon>Actinopterygii</taxon>
        <taxon>Neopterygii</taxon>
        <taxon>Teleostei</taxon>
        <taxon>Ostariophysi</taxon>
        <taxon>Cypriniformes</taxon>
        <taxon>Nemacheilidae</taxon>
        <taxon>Triplophysa</taxon>
    </lineage>
</organism>
<dbReference type="SUPFAM" id="SSF56436">
    <property type="entry name" value="C-type lectin-like"/>
    <property type="match status" value="1"/>
</dbReference>
<proteinExistence type="predicted"/>
<dbReference type="OrthoDB" id="7357196at2759"/>
<dbReference type="PANTHER" id="PTHR46534">
    <property type="entry name" value="IGGFC_BINDING DOMAIN-CONTAINING PROTEIN"/>
    <property type="match status" value="1"/>
</dbReference>
<keyword evidence="1" id="KW-0732">Signal</keyword>
<evidence type="ECO:0000256" key="1">
    <source>
        <dbReference type="SAM" id="SignalP"/>
    </source>
</evidence>
<evidence type="ECO:0000313" key="4">
    <source>
        <dbReference type="Proteomes" id="UP001059041"/>
    </source>
</evidence>
<evidence type="ECO:0000313" key="3">
    <source>
        <dbReference type="EMBL" id="KAI7806938.1"/>
    </source>
</evidence>
<comment type="caution">
    <text evidence="3">The sequence shown here is derived from an EMBL/GenBank/DDBJ whole genome shotgun (WGS) entry which is preliminary data.</text>
</comment>
<dbReference type="Pfam" id="PF00059">
    <property type="entry name" value="Lectin_C"/>
    <property type="match status" value="1"/>
</dbReference>